<organism evidence="10 11">
    <name type="scientific">Leptotrombidium deliense</name>
    <dbReference type="NCBI Taxonomy" id="299467"/>
    <lineage>
        <taxon>Eukaryota</taxon>
        <taxon>Metazoa</taxon>
        <taxon>Ecdysozoa</taxon>
        <taxon>Arthropoda</taxon>
        <taxon>Chelicerata</taxon>
        <taxon>Arachnida</taxon>
        <taxon>Acari</taxon>
        <taxon>Acariformes</taxon>
        <taxon>Trombidiformes</taxon>
        <taxon>Prostigmata</taxon>
        <taxon>Anystina</taxon>
        <taxon>Parasitengona</taxon>
        <taxon>Trombiculoidea</taxon>
        <taxon>Trombiculidae</taxon>
        <taxon>Leptotrombidium</taxon>
    </lineage>
</organism>
<keyword evidence="6 7" id="KW-0456">Lyase</keyword>
<sequence length="147" mass="16850">MGTSTSSPLVYLTRIESFSACHRLHSIRLSEEENRELFGKCNNLNGHGHNYKVEVTVKGVVDRLTGMVMNLTDLKFIINDVLKQLDHKNIDKDVPYFAEKQLVSSAENIAVFIFEKMSEKLSHCVSLHSIKLYETDKNVVEYRGKFQ</sequence>
<dbReference type="VEuPathDB" id="VectorBase:LDEU006014"/>
<dbReference type="EMBL" id="NCKV01003131">
    <property type="protein sequence ID" value="RWS26026.1"/>
    <property type="molecule type" value="Genomic_DNA"/>
</dbReference>
<name>A0A443SET5_9ACAR</name>
<evidence type="ECO:0000256" key="7">
    <source>
        <dbReference type="PIRNR" id="PIRNR006113"/>
    </source>
</evidence>
<feature type="binding site" evidence="9">
    <location>
        <position position="22"/>
    </location>
    <ligand>
        <name>Zn(2+)</name>
        <dbReference type="ChEBI" id="CHEBI:29105"/>
    </ligand>
</feature>
<proteinExistence type="inferred from homology"/>
<evidence type="ECO:0000256" key="6">
    <source>
        <dbReference type="ARBA" id="ARBA00023239"/>
    </source>
</evidence>
<dbReference type="Pfam" id="PF01242">
    <property type="entry name" value="PTPS"/>
    <property type="match status" value="1"/>
</dbReference>
<comment type="similarity">
    <text evidence="2 7">Belongs to the PTPS family.</text>
</comment>
<dbReference type="AlphaFoldDB" id="A0A443SET5"/>
<reference evidence="10 11" key="1">
    <citation type="journal article" date="2018" name="Gigascience">
        <title>Genomes of trombidid mites reveal novel predicted allergens and laterally-transferred genes associated with secondary metabolism.</title>
        <authorList>
            <person name="Dong X."/>
            <person name="Chaisiri K."/>
            <person name="Xia D."/>
            <person name="Armstrong S.D."/>
            <person name="Fang Y."/>
            <person name="Donnelly M.J."/>
            <person name="Kadowaki T."/>
            <person name="McGarry J.W."/>
            <person name="Darby A.C."/>
            <person name="Makepeace B.L."/>
        </authorList>
    </citation>
    <scope>NUCLEOTIDE SEQUENCE [LARGE SCALE GENOMIC DNA]</scope>
    <source>
        <strain evidence="10">UoL-UT</strain>
    </source>
</reference>
<evidence type="ECO:0000256" key="3">
    <source>
        <dbReference type="ARBA" id="ARBA00022723"/>
    </source>
</evidence>
<accession>A0A443SET5</accession>
<dbReference type="FunFam" id="3.30.479.10:FF:000003">
    <property type="entry name" value="6-pyruvoyl tetrahydrobiopterin synthase"/>
    <property type="match status" value="1"/>
</dbReference>
<evidence type="ECO:0000256" key="8">
    <source>
        <dbReference type="PIRSR" id="PIRSR006113-1"/>
    </source>
</evidence>
<dbReference type="GO" id="GO:0006729">
    <property type="term" value="P:tetrahydrobiopterin biosynthetic process"/>
    <property type="evidence" value="ECO:0007669"/>
    <property type="project" value="UniProtKB-UniPathway"/>
</dbReference>
<comment type="cofactor">
    <cofactor evidence="7 9">
        <name>Zn(2+)</name>
        <dbReference type="ChEBI" id="CHEBI:29105"/>
    </cofactor>
    <text evidence="7 9">Binds 1 zinc ion per subunit.</text>
</comment>
<dbReference type="PANTHER" id="PTHR12589:SF7">
    <property type="entry name" value="6-PYRUVOYL TETRAHYDROBIOPTERIN SYNTHASE"/>
    <property type="match status" value="1"/>
</dbReference>
<dbReference type="GO" id="GO:0005739">
    <property type="term" value="C:mitochondrion"/>
    <property type="evidence" value="ECO:0007669"/>
    <property type="project" value="TreeGrafter"/>
</dbReference>
<evidence type="ECO:0000256" key="9">
    <source>
        <dbReference type="PIRSR" id="PIRSR006113-2"/>
    </source>
</evidence>
<dbReference type="EC" id="4.2.3.12" evidence="7"/>
<dbReference type="GO" id="GO:0003874">
    <property type="term" value="F:6-pyruvoyltetrahydropterin synthase activity"/>
    <property type="evidence" value="ECO:0007669"/>
    <property type="project" value="UniProtKB-EC"/>
</dbReference>
<feature type="active site" description="Charge relay system" evidence="8">
    <location>
        <position position="134"/>
    </location>
</feature>
<dbReference type="OrthoDB" id="14045at2759"/>
<dbReference type="SUPFAM" id="SSF55620">
    <property type="entry name" value="Tetrahydrobiopterin biosynthesis enzymes-like"/>
    <property type="match status" value="1"/>
</dbReference>
<feature type="active site" description="Proton acceptor" evidence="8">
    <location>
        <position position="41"/>
    </location>
</feature>
<protein>
    <recommendedName>
        <fullName evidence="7">6-pyruvoyl tetrahydrobiopterin synthase</fullName>
        <shortName evidence="7">PTP synthase</shortName>
        <shortName evidence="7">PTPS</shortName>
        <ecNumber evidence="7">4.2.3.12</ecNumber>
    </recommendedName>
</protein>
<keyword evidence="3 7" id="KW-0479">Metal-binding</keyword>
<comment type="caution">
    <text evidence="10">The sequence shown here is derived from an EMBL/GenBank/DDBJ whole genome shotgun (WGS) entry which is preliminary data.</text>
</comment>
<evidence type="ECO:0000256" key="1">
    <source>
        <dbReference type="ARBA" id="ARBA00005126"/>
    </source>
</evidence>
<dbReference type="Gene3D" id="3.30.479.10">
    <property type="entry name" value="6-pyruvoyl tetrahydropterin synthase/QueD"/>
    <property type="match status" value="1"/>
</dbReference>
<keyword evidence="5 7" id="KW-0783">Tetrahydrobiopterin biosynthesis</keyword>
<dbReference type="InterPro" id="IPR038418">
    <property type="entry name" value="6-PTP_synth/QueD_sf"/>
</dbReference>
<dbReference type="UniPathway" id="UPA00849">
    <property type="reaction ID" value="UER00819"/>
</dbReference>
<keyword evidence="11" id="KW-1185">Reference proteome</keyword>
<dbReference type="InterPro" id="IPR007115">
    <property type="entry name" value="6-PTP_synth/QueD"/>
</dbReference>
<dbReference type="STRING" id="299467.A0A443SET5"/>
<keyword evidence="4 7" id="KW-0862">Zinc</keyword>
<gene>
    <name evidence="10" type="ORF">B4U80_02781</name>
</gene>
<evidence type="ECO:0000256" key="4">
    <source>
        <dbReference type="ARBA" id="ARBA00022833"/>
    </source>
</evidence>
<evidence type="ECO:0000256" key="2">
    <source>
        <dbReference type="ARBA" id="ARBA00009164"/>
    </source>
</evidence>
<feature type="active site" description="Charge relay system" evidence="8">
    <location>
        <position position="87"/>
    </location>
</feature>
<evidence type="ECO:0000313" key="11">
    <source>
        <dbReference type="Proteomes" id="UP000288716"/>
    </source>
</evidence>
<comment type="catalytic activity">
    <reaction evidence="7">
        <text>7,8-dihydroneopterin 3'-triphosphate = 6-pyruvoyl-5,6,7,8-tetrahydropterin + triphosphate + H(+)</text>
        <dbReference type="Rhea" id="RHEA:22048"/>
        <dbReference type="ChEBI" id="CHEBI:15378"/>
        <dbReference type="ChEBI" id="CHEBI:18036"/>
        <dbReference type="ChEBI" id="CHEBI:58462"/>
        <dbReference type="ChEBI" id="CHEBI:136564"/>
        <dbReference type="EC" id="4.2.3.12"/>
    </reaction>
</comment>
<feature type="binding site" evidence="9">
    <location>
        <position position="49"/>
    </location>
    <ligand>
        <name>Zn(2+)</name>
        <dbReference type="ChEBI" id="CHEBI:29105"/>
    </ligand>
</feature>
<dbReference type="PROSITE" id="PS00987">
    <property type="entry name" value="PTPS_1"/>
    <property type="match status" value="1"/>
</dbReference>
<comment type="pathway">
    <text evidence="1 7">Cofactor biosynthesis; tetrahydrobiopterin biosynthesis; tetrahydrobiopterin from 7,8-dihydroneopterin triphosphate: step 1/3.</text>
</comment>
<evidence type="ECO:0000256" key="5">
    <source>
        <dbReference type="ARBA" id="ARBA00023007"/>
    </source>
</evidence>
<dbReference type="PIRSF" id="PIRSF006113">
    <property type="entry name" value="PTP_synth"/>
    <property type="match status" value="1"/>
</dbReference>
<dbReference type="PANTHER" id="PTHR12589">
    <property type="entry name" value="PYRUVOYL TETRAHYDROBIOPTERIN SYNTHASE"/>
    <property type="match status" value="1"/>
</dbReference>
<feature type="binding site" evidence="9">
    <location>
        <position position="47"/>
    </location>
    <ligand>
        <name>Zn(2+)</name>
        <dbReference type="ChEBI" id="CHEBI:29105"/>
    </ligand>
</feature>
<evidence type="ECO:0000313" key="10">
    <source>
        <dbReference type="EMBL" id="RWS26026.1"/>
    </source>
</evidence>
<dbReference type="Proteomes" id="UP000288716">
    <property type="component" value="Unassembled WGS sequence"/>
</dbReference>
<dbReference type="GO" id="GO:0046872">
    <property type="term" value="F:metal ion binding"/>
    <property type="evidence" value="ECO:0007669"/>
    <property type="project" value="UniProtKB-KW"/>
</dbReference>
<dbReference type="InterPro" id="IPR022470">
    <property type="entry name" value="PTPS_Cys_AS"/>
</dbReference>